<dbReference type="Proteomes" id="UP001336020">
    <property type="component" value="Unassembled WGS sequence"/>
</dbReference>
<feature type="transmembrane region" description="Helical" evidence="5">
    <location>
        <begin position="152"/>
        <end position="173"/>
    </location>
</feature>
<organism evidence="8 9">
    <name type="scientific">Rhodococcus artemisiae</name>
    <dbReference type="NCBI Taxonomy" id="714159"/>
    <lineage>
        <taxon>Bacteria</taxon>
        <taxon>Bacillati</taxon>
        <taxon>Actinomycetota</taxon>
        <taxon>Actinomycetes</taxon>
        <taxon>Mycobacteriales</taxon>
        <taxon>Nocardiaceae</taxon>
        <taxon>Rhodococcus</taxon>
    </lineage>
</organism>
<dbReference type="InterPro" id="IPR039421">
    <property type="entry name" value="Type_1_exporter"/>
</dbReference>
<dbReference type="PANTHER" id="PTHR43394:SF1">
    <property type="entry name" value="ATP-BINDING CASSETTE SUB-FAMILY B MEMBER 10, MITOCHONDRIAL"/>
    <property type="match status" value="1"/>
</dbReference>
<evidence type="ECO:0000256" key="3">
    <source>
        <dbReference type="ARBA" id="ARBA00022989"/>
    </source>
</evidence>
<keyword evidence="4 5" id="KW-0472">Membrane</keyword>
<keyword evidence="8" id="KW-0547">Nucleotide-binding</keyword>
<dbReference type="InterPro" id="IPR017871">
    <property type="entry name" value="ABC_transporter-like_CS"/>
</dbReference>
<comment type="caution">
    <text evidence="8">The sequence shown here is derived from an EMBL/GenBank/DDBJ whole genome shotgun (WGS) entry which is preliminary data.</text>
</comment>
<dbReference type="Gene3D" id="3.40.50.300">
    <property type="entry name" value="P-loop containing nucleotide triphosphate hydrolases"/>
    <property type="match status" value="1"/>
</dbReference>
<dbReference type="InterPro" id="IPR036640">
    <property type="entry name" value="ABC1_TM_sf"/>
</dbReference>
<feature type="transmembrane region" description="Helical" evidence="5">
    <location>
        <begin position="50"/>
        <end position="67"/>
    </location>
</feature>
<dbReference type="PROSITE" id="PS00211">
    <property type="entry name" value="ABC_TRANSPORTER_1"/>
    <property type="match status" value="1"/>
</dbReference>
<keyword evidence="3 5" id="KW-1133">Transmembrane helix</keyword>
<evidence type="ECO:0000256" key="5">
    <source>
        <dbReference type="SAM" id="Phobius"/>
    </source>
</evidence>
<dbReference type="InterPro" id="IPR027417">
    <property type="entry name" value="P-loop_NTPase"/>
</dbReference>
<evidence type="ECO:0000259" key="6">
    <source>
        <dbReference type="PROSITE" id="PS50893"/>
    </source>
</evidence>
<dbReference type="PROSITE" id="PS50893">
    <property type="entry name" value="ABC_TRANSPORTER_2"/>
    <property type="match status" value="1"/>
</dbReference>
<dbReference type="GO" id="GO:0005524">
    <property type="term" value="F:ATP binding"/>
    <property type="evidence" value="ECO:0007669"/>
    <property type="project" value="UniProtKB-KW"/>
</dbReference>
<evidence type="ECO:0000313" key="9">
    <source>
        <dbReference type="Proteomes" id="UP001336020"/>
    </source>
</evidence>
<evidence type="ECO:0000256" key="1">
    <source>
        <dbReference type="ARBA" id="ARBA00004651"/>
    </source>
</evidence>
<keyword evidence="8" id="KW-0067">ATP-binding</keyword>
<proteinExistence type="predicted"/>
<dbReference type="PANTHER" id="PTHR43394">
    <property type="entry name" value="ATP-DEPENDENT PERMEASE MDL1, MITOCHONDRIAL"/>
    <property type="match status" value="1"/>
</dbReference>
<keyword evidence="2 5" id="KW-0812">Transmembrane</keyword>
<gene>
    <name evidence="8" type="ORF">Q7514_20885</name>
</gene>
<dbReference type="Pfam" id="PF00005">
    <property type="entry name" value="ABC_tran"/>
    <property type="match status" value="1"/>
</dbReference>
<reference evidence="8 9" key="1">
    <citation type="submission" date="2023-07" db="EMBL/GenBank/DDBJ databases">
        <authorList>
            <person name="Girao M."/>
            <person name="Carvalho M.F."/>
        </authorList>
    </citation>
    <scope>NUCLEOTIDE SEQUENCE [LARGE SCALE GENOMIC DNA]</scope>
    <source>
        <strain evidence="8 9">YIM65754</strain>
    </source>
</reference>
<dbReference type="InterPro" id="IPR003439">
    <property type="entry name" value="ABC_transporter-like_ATP-bd"/>
</dbReference>
<dbReference type="SUPFAM" id="SSF90123">
    <property type="entry name" value="ABC transporter transmembrane region"/>
    <property type="match status" value="1"/>
</dbReference>
<comment type="subcellular location">
    <subcellularLocation>
        <location evidence="1">Cell membrane</location>
        <topology evidence="1">Multi-pass membrane protein</topology>
    </subcellularLocation>
</comment>
<dbReference type="Pfam" id="PF00664">
    <property type="entry name" value="ABC_membrane"/>
    <property type="match status" value="1"/>
</dbReference>
<dbReference type="InterPro" id="IPR011527">
    <property type="entry name" value="ABC1_TM_dom"/>
</dbReference>
<accession>A0ABU7LGD8</accession>
<keyword evidence="9" id="KW-1185">Reference proteome</keyword>
<name>A0ABU7LGD8_9NOCA</name>
<evidence type="ECO:0000313" key="8">
    <source>
        <dbReference type="EMBL" id="MEE2059982.1"/>
    </source>
</evidence>
<dbReference type="RefSeq" id="WP_330135263.1">
    <property type="nucleotide sequence ID" value="NZ_JAUTXY010000010.1"/>
</dbReference>
<dbReference type="PROSITE" id="PS50929">
    <property type="entry name" value="ABC_TM1F"/>
    <property type="match status" value="1"/>
</dbReference>
<evidence type="ECO:0000259" key="7">
    <source>
        <dbReference type="PROSITE" id="PS50929"/>
    </source>
</evidence>
<dbReference type="EMBL" id="JAUTXY010000010">
    <property type="protein sequence ID" value="MEE2059982.1"/>
    <property type="molecule type" value="Genomic_DNA"/>
</dbReference>
<feature type="domain" description="ABC transmembrane type-1" evidence="7">
    <location>
        <begin position="14"/>
        <end position="293"/>
    </location>
</feature>
<feature type="transmembrane region" description="Helical" evidence="5">
    <location>
        <begin position="125"/>
        <end position="146"/>
    </location>
</feature>
<sequence>MWRTLRRHRGSMTVAVVLCGLHQLFEALVPVAIGAIVANAIAPGDRTEMVIWLAALALLFVALTYSWRLGARLVVAAMEGEGHKLRVEVTDTLLRPRGVRTDMRSGELLSVATSDADRTTWILDLVARAVASAVAVIATAVILFVIDVPLGLGVLVGTVALLAALHFAAPVIAHRTSEQQARIGTASAVATDLVTGLRPLRGIGGEAAAGERFRAVSADALTATLSAAKVRSLFAGVSTTSSALLAVAIAGWAGWLALSGRIGLAEVITVVGLAQFLIEPLTTLARVPAVVAASRGSADRVARVLDSSPLLDPGRDDVSHHDQGPVLELADLRYRTLDGLDFAVARGEFVGIVAYRPEDADAVFALLSSQVPADDYTGSFTVGSVLARDLPIELARTLILAEPHDNFLFAGTLGSNITAGRGPTASIDLERALEASAARDVVDLHPAGLDHPVGDDGTTLSGGQRQRIALARALVADPPVLVLHDPTTAVDSVTELNIAEGLLELRHGTDPRTTIVLTSSPALLAAADRVIVIDDGRVVATETHHRLAEIDAVYQTVVVR</sequence>
<dbReference type="SUPFAM" id="SSF52540">
    <property type="entry name" value="P-loop containing nucleoside triphosphate hydrolases"/>
    <property type="match status" value="1"/>
</dbReference>
<evidence type="ECO:0000256" key="2">
    <source>
        <dbReference type="ARBA" id="ARBA00022692"/>
    </source>
</evidence>
<protein>
    <submittedName>
        <fullName evidence="8">ABC transporter ATP-binding protein</fullName>
    </submittedName>
</protein>
<dbReference type="Gene3D" id="1.20.1560.10">
    <property type="entry name" value="ABC transporter type 1, transmembrane domain"/>
    <property type="match status" value="1"/>
</dbReference>
<feature type="transmembrane region" description="Helical" evidence="5">
    <location>
        <begin position="233"/>
        <end position="255"/>
    </location>
</feature>
<evidence type="ECO:0000256" key="4">
    <source>
        <dbReference type="ARBA" id="ARBA00023136"/>
    </source>
</evidence>
<feature type="domain" description="ABC transporter" evidence="6">
    <location>
        <begin position="318"/>
        <end position="560"/>
    </location>
</feature>